<evidence type="ECO:0000313" key="2">
    <source>
        <dbReference type="EMBL" id="GAI49720.1"/>
    </source>
</evidence>
<reference evidence="2" key="1">
    <citation type="journal article" date="2014" name="Front. Microbiol.">
        <title>High frequency of phylogenetically diverse reductive dehalogenase-homologous genes in deep subseafloor sedimentary metagenomes.</title>
        <authorList>
            <person name="Kawai M."/>
            <person name="Futagami T."/>
            <person name="Toyoda A."/>
            <person name="Takaki Y."/>
            <person name="Nishi S."/>
            <person name="Hori S."/>
            <person name="Arai W."/>
            <person name="Tsubouchi T."/>
            <person name="Morono Y."/>
            <person name="Uchiyama I."/>
            <person name="Ito T."/>
            <person name="Fujiyama A."/>
            <person name="Inagaki F."/>
            <person name="Takami H."/>
        </authorList>
    </citation>
    <scope>NUCLEOTIDE SEQUENCE</scope>
    <source>
        <strain evidence="2">Expedition CK06-06</strain>
    </source>
</reference>
<keyword evidence="1" id="KW-0472">Membrane</keyword>
<feature type="transmembrane region" description="Helical" evidence="1">
    <location>
        <begin position="45"/>
        <end position="65"/>
    </location>
</feature>
<dbReference type="InterPro" id="IPR029044">
    <property type="entry name" value="Nucleotide-diphossugar_trans"/>
</dbReference>
<dbReference type="SUPFAM" id="SSF53448">
    <property type="entry name" value="Nucleotide-diphospho-sugar transferases"/>
    <property type="match status" value="1"/>
</dbReference>
<dbReference type="EMBL" id="BARV01034703">
    <property type="protein sequence ID" value="GAI49720.1"/>
    <property type="molecule type" value="Genomic_DNA"/>
</dbReference>
<dbReference type="Gene3D" id="3.90.550.10">
    <property type="entry name" value="Spore Coat Polysaccharide Biosynthesis Protein SpsA, Chain A"/>
    <property type="match status" value="1"/>
</dbReference>
<accession>X1QFA5</accession>
<sequence length="68" mass="7180">MPNFSFDGKILLADKAGIACSPDGHGGSLKALYQKVKAGCNGYIAFWYAILLPVLGVPDGYVALIPPR</sequence>
<evidence type="ECO:0000256" key="1">
    <source>
        <dbReference type="SAM" id="Phobius"/>
    </source>
</evidence>
<comment type="caution">
    <text evidence="2">The sequence shown here is derived from an EMBL/GenBank/DDBJ whole genome shotgun (WGS) entry which is preliminary data.</text>
</comment>
<dbReference type="AlphaFoldDB" id="X1QFA5"/>
<gene>
    <name evidence="2" type="ORF">S06H3_54280</name>
</gene>
<feature type="non-terminal residue" evidence="2">
    <location>
        <position position="68"/>
    </location>
</feature>
<protein>
    <submittedName>
        <fullName evidence="2">Uncharacterized protein</fullName>
    </submittedName>
</protein>
<proteinExistence type="predicted"/>
<keyword evidence="1" id="KW-0812">Transmembrane</keyword>
<keyword evidence="1" id="KW-1133">Transmembrane helix</keyword>
<name>X1QFA5_9ZZZZ</name>
<organism evidence="2">
    <name type="scientific">marine sediment metagenome</name>
    <dbReference type="NCBI Taxonomy" id="412755"/>
    <lineage>
        <taxon>unclassified sequences</taxon>
        <taxon>metagenomes</taxon>
        <taxon>ecological metagenomes</taxon>
    </lineage>
</organism>